<dbReference type="Pfam" id="PF06821">
    <property type="entry name" value="Ser_hydrolase"/>
    <property type="match status" value="1"/>
</dbReference>
<dbReference type="InterPro" id="IPR029058">
    <property type="entry name" value="AB_hydrolase_fold"/>
</dbReference>
<dbReference type="SUPFAM" id="SSF53474">
    <property type="entry name" value="alpha/beta-Hydrolases"/>
    <property type="match status" value="1"/>
</dbReference>
<evidence type="ECO:0008006" key="3">
    <source>
        <dbReference type="Google" id="ProtNLM"/>
    </source>
</evidence>
<name>A0A318SN68_9BURK</name>
<evidence type="ECO:0000313" key="1">
    <source>
        <dbReference type="EMBL" id="PYE78360.1"/>
    </source>
</evidence>
<proteinExistence type="predicted"/>
<sequence length="194" mass="21242">MAPSYEKESITVLTLPGWHGSGADHWQTRWEVLYGYRRVEQHDWQRPLRGDWNARLEDVVLGCETPVLLVAHSLGCVLVAAWAAHSRSTDRIRGALLVAPPDIERDDLRPQLPGWTPVPRQPLPFPSLVVHSDDDPYAAPGYAPHIAQAWGSALHGVGPAAHINADAGLGDWPAGHALMQAWRDTGFAAPAPRT</sequence>
<dbReference type="AlphaFoldDB" id="A0A318SN68"/>
<dbReference type="OrthoDB" id="9804993at2"/>
<dbReference type="EMBL" id="QJTC01000007">
    <property type="protein sequence ID" value="PYE78360.1"/>
    <property type="molecule type" value="Genomic_DNA"/>
</dbReference>
<dbReference type="RefSeq" id="WP_110465170.1">
    <property type="nucleotide sequence ID" value="NZ_JAMOFZ010000007.1"/>
</dbReference>
<dbReference type="GO" id="GO:0016787">
    <property type="term" value="F:hydrolase activity"/>
    <property type="evidence" value="ECO:0007669"/>
    <property type="project" value="InterPro"/>
</dbReference>
<comment type="caution">
    <text evidence="1">The sequence shown here is derived from an EMBL/GenBank/DDBJ whole genome shotgun (WGS) entry which is preliminary data.</text>
</comment>
<gene>
    <name evidence="1" type="ORF">DFQ15_10710</name>
</gene>
<keyword evidence="2" id="KW-1185">Reference proteome</keyword>
<evidence type="ECO:0000313" key="2">
    <source>
        <dbReference type="Proteomes" id="UP000247540"/>
    </source>
</evidence>
<dbReference type="InterPro" id="IPR010662">
    <property type="entry name" value="RBBP9/YdeN"/>
</dbReference>
<dbReference type="Gene3D" id="3.40.50.1820">
    <property type="entry name" value="alpha/beta hydrolase"/>
    <property type="match status" value="1"/>
</dbReference>
<organism evidence="1 2">
    <name type="scientific">Xylophilus ampelinus</name>
    <dbReference type="NCBI Taxonomy" id="54067"/>
    <lineage>
        <taxon>Bacteria</taxon>
        <taxon>Pseudomonadati</taxon>
        <taxon>Pseudomonadota</taxon>
        <taxon>Betaproteobacteria</taxon>
        <taxon>Burkholderiales</taxon>
        <taxon>Xylophilus</taxon>
    </lineage>
</organism>
<protein>
    <recommendedName>
        <fullName evidence="3">Alpha/beta hydrolase</fullName>
    </recommendedName>
</protein>
<accession>A0A318SN68</accession>
<reference evidence="1 2" key="1">
    <citation type="submission" date="2018-06" db="EMBL/GenBank/DDBJ databases">
        <title>Genomic Encyclopedia of Type Strains, Phase III (KMG-III): the genomes of soil and plant-associated and newly described type strains.</title>
        <authorList>
            <person name="Whitman W."/>
        </authorList>
    </citation>
    <scope>NUCLEOTIDE SEQUENCE [LARGE SCALE GENOMIC DNA]</scope>
    <source>
        <strain evidence="1 2">CECT 7646</strain>
    </source>
</reference>
<dbReference type="Proteomes" id="UP000247540">
    <property type="component" value="Unassembled WGS sequence"/>
</dbReference>